<dbReference type="SUPFAM" id="SSF53901">
    <property type="entry name" value="Thiolase-like"/>
    <property type="match status" value="2"/>
</dbReference>
<dbReference type="SUPFAM" id="SSF53474">
    <property type="entry name" value="alpha/beta-Hydrolases"/>
    <property type="match status" value="1"/>
</dbReference>
<dbReference type="Pfam" id="PF00698">
    <property type="entry name" value="Acyl_transf_1"/>
    <property type="match status" value="2"/>
</dbReference>
<feature type="domain" description="Carrier" evidence="9">
    <location>
        <begin position="911"/>
        <end position="988"/>
    </location>
</feature>
<organism evidence="11 12">
    <name type="scientific">Streptomyces johnsoniae</name>
    <dbReference type="NCBI Taxonomy" id="3075532"/>
    <lineage>
        <taxon>Bacteria</taxon>
        <taxon>Bacillati</taxon>
        <taxon>Actinomycetota</taxon>
        <taxon>Actinomycetes</taxon>
        <taxon>Kitasatosporales</taxon>
        <taxon>Streptomycetaceae</taxon>
        <taxon>Streptomyces</taxon>
    </lineage>
</organism>
<dbReference type="SMART" id="SM01294">
    <property type="entry name" value="PKS_PP_betabranch"/>
    <property type="match status" value="1"/>
</dbReference>
<sequence length="2316" mass="241347">MATEDTEDKLRYFLKRVTADLHETRLRLNQKEAADHEPIAIVGMSCRFPGGADSPEGLWRLIDSGGDAVGPFPDDRGWDLDNLYDPDPDRRGRTYGREGGFLDGVARFDAGFFGIGPREALAMDPQQRLLLETSWEAFERAGIVPDTLRGSRTGVFVGTGHQEYAALMQRATDNFEGYLLTGGAASVISGRLAYVFGLEGPAVTVDTACSSSLVALHLAAQSLRNGECTMALAGGAAVMASPGMFVEFSRQRGLAPDGRCKAFAASADGTGWGEGVGVLLVERLSDARRNGHPVLAVVRGSAVNQDGASNGLTAPNGPSQQRVIRQALADAGLTAADIDLLEAHGTGTSLGDPIEAQALLATYGQERPTGRPLWLGSVKSNIGHTQAAAGAAGIIKTVLALRHGVLPRTLHVDEPTPHVDWSSGSVELLTRARDWPETDRPRRAAVSSFGASGTNAHVVVEEAPVSESGSVSVVGGWVPWVVSGRSVGALWGQVGRLRDAVVGCEGWGVGEVGLGLVSGRSVFGHRAVVVGRSREELLRGLGEPLVGSVVVGSDRPVFVFPGQGSQWVGMGVELWGESEVFRSRLLECSEVLEPLVGWSLVEVLLGGGEGWLERVDVVQPVLWGVMVALAGLWESLGVVPAAVVGHSQGEIAAAVVAGGLSLADGARVVALRSRAIARGLAGGGGMVSLQLPVADVEELIGRFGGRVSVAAVNGPASTVVSGDVSALEELGGRRVPVDYASHSAQVDAIRDQILEDLAGLVPGSGRVPFYSSVTGGLFDTAGLDAEYWFTNLRERVRFDEVVRGLGDAVFIECSGHPVLVPGFEDGVAIGSLRRGEGGLGRFLRSVGEAWVHGVRVEWGRLFEGHCHIDLPTYAFQRRHYWVDTVPADAPEEEADPAASPLRDRLAGLSGGERARLVSDMVAAHIGAVLGRTDPVPPDRPFTELGFVSLTAVELRNRLRAATGLKLPATVVFDHPTPAALGAFLLAEAQGARPADDAPAPVAADPAEPIAVVAMACRFPAGIASPDDLWQLLDGGGDAISEFPADRGWDLEGLYHPDPDHPGTAYTRHGGFLADAASFDAGFFGISPREALAMDPQQRLLLETVWEAFERAGIAPESLRGSRTGVFAGTSGQDYPLLVRDAAGSTEGYTLTGNAASVISGRLAYTFGLEGPAVTVDTACSSSLVALHLACQSLRSGESSLALAGGVTVLSTPEAFIAFSRQRGLAPDGRCKAFSAAADGTAWSEGVGVVVLERLSDARRNGHPVLALVRGTATNQDGASNGLAAPNGPSQQRVIRQALANARLTAADVDAVDAHGTGTALGDPIEAQALLATYGRDRDAERPLWLGSVKSNLGHTAAAAGMAGVIKMVLAMRHGVLPRTLHVDEPTPHVDWAGGGVELLTKPTDWPEAERPRRAGVSAFGISGTNAHVILEQAPPAEERTRERPPPPPGPVPWLLSAGSEAALRAQARRLRAHLDDRPGLGPLDVGHSLALSRGALPHRAAVLGREREELLTGLDALAAGGAAAGLVRDVAAAGRTGLLFPGQGSQTPGAGRALHAAFPVFADALDEMCGHLDGHLERPLRDVLFAEGGSPGAALLDQTVYTQAGLFAVGVALFRLLASWGVEADAVAGHSLGELTAACVAGVLSPADAAALVAARGRLMDATPPGAMLAVRAGEAEVRALLAGREEAVDVAAVNGPAATVISGTEDAVAAMADDLAARGHRARRLRVGRAFHSPLMDGVLEDFGRIAKELTFRPPRITLVSNVTGAPVTDEVCSAEYWVRHVRRPVRFLDGIRGMAAAGVTTFIEAGPGGGLSSLVQDALAGEGDRAAVPLLRRGRPETDSVVAALARAHARGVPVKWRAVFAPWGGRRADLPTYAFQRARYWPGGTVRTSPPRQDEGPPLAAQNAQNAQNPENADALRQRLAALPGPERAAALRDVVAAHVAAVLGHQNTEAVVASLGLPELGFDSLAAAELRGALHAATGLPLAASAVFEHPTLDALTAHLLAGLDTVAPAAPAAGGVGTGVGIGTGLSGLALRAAGRGRFEEFQQLLAAAAQFRDVFTAEEEPAPGPAAVRLSRGPAGPALYCFPSFAARSGAHQYARLGAALRGERDLWALPAPGFAGKERLPADLGALTRAHAAEVERHAGGAPFVLAGHSAGGWIAHAVAARLESGGTAPLAVVLLDSYWPGSATLPLIQAEIGRRLLRGGSRERPAEEPWDDTCLTAMGGYARLFADWRPEPLAAPVLHIRATDPLPGFPDQGWHAAWPPARRTDPAPGDHFTLLGEHSATTARAVRDLLTGLSPSGEPRRDPTEGHR</sequence>
<dbReference type="Pfam" id="PF02801">
    <property type="entry name" value="Ketoacyl-synt_C"/>
    <property type="match status" value="2"/>
</dbReference>
<dbReference type="InterPro" id="IPR015083">
    <property type="entry name" value="NorB/c/GfsB-D-like_docking"/>
</dbReference>
<dbReference type="Gene3D" id="1.10.1200.10">
    <property type="entry name" value="ACP-like"/>
    <property type="match status" value="2"/>
</dbReference>
<dbReference type="Pfam" id="PF16197">
    <property type="entry name" value="KAsynt_C_assoc"/>
    <property type="match status" value="2"/>
</dbReference>
<dbReference type="SMART" id="SM00824">
    <property type="entry name" value="PKS_TE"/>
    <property type="match status" value="1"/>
</dbReference>
<dbReference type="SMART" id="SM00827">
    <property type="entry name" value="PKS_AT"/>
    <property type="match status" value="2"/>
</dbReference>
<reference evidence="12" key="1">
    <citation type="submission" date="2023-07" db="EMBL/GenBank/DDBJ databases">
        <title>30 novel species of actinomycetes from the DSMZ collection.</title>
        <authorList>
            <person name="Nouioui I."/>
        </authorList>
    </citation>
    <scope>NUCLEOTIDE SEQUENCE [LARGE SCALE GENOMIC DNA]</scope>
    <source>
        <strain evidence="12">DSM 41886</strain>
    </source>
</reference>
<dbReference type="InterPro" id="IPR014031">
    <property type="entry name" value="Ketoacyl_synth_C"/>
</dbReference>
<evidence type="ECO:0000259" key="10">
    <source>
        <dbReference type="PROSITE" id="PS52004"/>
    </source>
</evidence>
<dbReference type="InterPro" id="IPR016036">
    <property type="entry name" value="Malonyl_transacylase_ACP-bd"/>
</dbReference>
<keyword evidence="7" id="KW-0012">Acyltransferase</keyword>
<dbReference type="PANTHER" id="PTHR43775">
    <property type="entry name" value="FATTY ACID SYNTHASE"/>
    <property type="match status" value="1"/>
</dbReference>
<dbReference type="PROSITE" id="PS52004">
    <property type="entry name" value="KS3_2"/>
    <property type="match status" value="2"/>
</dbReference>
<evidence type="ECO:0000256" key="7">
    <source>
        <dbReference type="ARBA" id="ARBA00023315"/>
    </source>
</evidence>
<dbReference type="InterPro" id="IPR016039">
    <property type="entry name" value="Thiolase-like"/>
</dbReference>
<evidence type="ECO:0000256" key="3">
    <source>
        <dbReference type="ARBA" id="ARBA00022553"/>
    </source>
</evidence>
<dbReference type="SUPFAM" id="SSF55048">
    <property type="entry name" value="Probable ACP-binding domain of malonyl-CoA ACP transacylase"/>
    <property type="match status" value="2"/>
</dbReference>
<gene>
    <name evidence="11" type="ORF">RM779_28295</name>
</gene>
<keyword evidence="5" id="KW-0045">Antibiotic biosynthesis</keyword>
<dbReference type="InterPro" id="IPR050091">
    <property type="entry name" value="PKS_NRPS_Biosynth_Enz"/>
</dbReference>
<dbReference type="SUPFAM" id="SSF52151">
    <property type="entry name" value="FabD/lysophospholipase-like"/>
    <property type="match status" value="2"/>
</dbReference>
<dbReference type="InterPro" id="IPR020806">
    <property type="entry name" value="PKS_PP-bd"/>
</dbReference>
<dbReference type="InterPro" id="IPR018201">
    <property type="entry name" value="Ketoacyl_synth_AS"/>
</dbReference>
<dbReference type="InterPro" id="IPR006162">
    <property type="entry name" value="Ppantetheine_attach_site"/>
</dbReference>
<dbReference type="Proteomes" id="UP001183615">
    <property type="component" value="Unassembled WGS sequence"/>
</dbReference>
<dbReference type="InterPro" id="IPR020841">
    <property type="entry name" value="PKS_Beta-ketoAc_synthase_dom"/>
</dbReference>
<dbReference type="Gene3D" id="3.40.50.1820">
    <property type="entry name" value="alpha/beta hydrolase"/>
    <property type="match status" value="1"/>
</dbReference>
<dbReference type="InterPro" id="IPR001227">
    <property type="entry name" value="Ac_transferase_dom_sf"/>
</dbReference>
<accession>A0ABU2SC38</accession>
<keyword evidence="4" id="KW-0808">Transferase</keyword>
<feature type="domain" description="Ketosynthase family 3 (KS3)" evidence="10">
    <location>
        <begin position="36"/>
        <end position="462"/>
    </location>
</feature>
<dbReference type="Pfam" id="PF00550">
    <property type="entry name" value="PP-binding"/>
    <property type="match status" value="2"/>
</dbReference>
<comment type="cofactor">
    <cofactor evidence="1">
        <name>pantetheine 4'-phosphate</name>
        <dbReference type="ChEBI" id="CHEBI:47942"/>
    </cofactor>
</comment>
<dbReference type="InterPro" id="IPR032821">
    <property type="entry name" value="PKS_assoc"/>
</dbReference>
<dbReference type="Gene3D" id="3.40.366.10">
    <property type="entry name" value="Malonyl-Coenzyme A Acyl Carrier Protein, domain 2"/>
    <property type="match status" value="2"/>
</dbReference>
<dbReference type="InterPro" id="IPR020802">
    <property type="entry name" value="TesA-like"/>
</dbReference>
<comment type="caution">
    <text evidence="11">The sequence shown here is derived from an EMBL/GenBank/DDBJ whole genome shotgun (WGS) entry which is preliminary data.</text>
</comment>
<dbReference type="SUPFAM" id="SSF47336">
    <property type="entry name" value="ACP-like"/>
    <property type="match status" value="1"/>
</dbReference>
<dbReference type="PROSITE" id="PS00606">
    <property type="entry name" value="KS3_1"/>
    <property type="match status" value="2"/>
</dbReference>
<evidence type="ECO:0000256" key="1">
    <source>
        <dbReference type="ARBA" id="ARBA00001957"/>
    </source>
</evidence>
<dbReference type="Pfam" id="PF00975">
    <property type="entry name" value="Thioesterase"/>
    <property type="match status" value="1"/>
</dbReference>
<dbReference type="Gene3D" id="3.30.70.3290">
    <property type="match status" value="2"/>
</dbReference>
<protein>
    <submittedName>
        <fullName evidence="11">Beta-ketoacyl synthase N-terminal-like domain-containing protein</fullName>
    </submittedName>
</protein>
<keyword evidence="12" id="KW-1185">Reference proteome</keyword>
<evidence type="ECO:0000256" key="6">
    <source>
        <dbReference type="ARBA" id="ARBA00023268"/>
    </source>
</evidence>
<dbReference type="PANTHER" id="PTHR43775:SF51">
    <property type="entry name" value="INACTIVE PHENOLPHTHIOCEROL SYNTHESIS POLYKETIDE SYNTHASE TYPE I PKS1-RELATED"/>
    <property type="match status" value="1"/>
</dbReference>
<dbReference type="InterPro" id="IPR016035">
    <property type="entry name" value="Acyl_Trfase/lysoPLipase"/>
</dbReference>
<evidence type="ECO:0000313" key="12">
    <source>
        <dbReference type="Proteomes" id="UP001183615"/>
    </source>
</evidence>
<dbReference type="PROSITE" id="PS00012">
    <property type="entry name" value="PHOSPHOPANTETHEINE"/>
    <property type="match status" value="1"/>
</dbReference>
<dbReference type="InterPro" id="IPR009081">
    <property type="entry name" value="PP-bd_ACP"/>
</dbReference>
<keyword evidence="6" id="KW-0511">Multifunctional enzyme</keyword>
<keyword evidence="3" id="KW-0597">Phosphoprotein</keyword>
<dbReference type="SMART" id="SM00825">
    <property type="entry name" value="PKS_KS"/>
    <property type="match status" value="2"/>
</dbReference>
<dbReference type="CDD" id="cd00833">
    <property type="entry name" value="PKS"/>
    <property type="match status" value="2"/>
</dbReference>
<name>A0ABU2SC38_9ACTN</name>
<dbReference type="Pfam" id="PF08990">
    <property type="entry name" value="Docking"/>
    <property type="match status" value="1"/>
</dbReference>
<feature type="compositionally biased region" description="Low complexity" evidence="8">
    <location>
        <begin position="1900"/>
        <end position="1914"/>
    </location>
</feature>
<dbReference type="EMBL" id="JAVREV010000019">
    <property type="protein sequence ID" value="MDT0446467.1"/>
    <property type="molecule type" value="Genomic_DNA"/>
</dbReference>
<feature type="region of interest" description="Disordered" evidence="8">
    <location>
        <begin position="1886"/>
        <end position="1914"/>
    </location>
</feature>
<dbReference type="SMART" id="SM00823">
    <property type="entry name" value="PKS_PP"/>
    <property type="match status" value="2"/>
</dbReference>
<evidence type="ECO:0000256" key="2">
    <source>
        <dbReference type="ARBA" id="ARBA00022450"/>
    </source>
</evidence>
<dbReference type="Gene3D" id="3.40.47.10">
    <property type="match status" value="2"/>
</dbReference>
<feature type="domain" description="Ketosynthase family 3 (KS3)" evidence="10">
    <location>
        <begin position="1006"/>
        <end position="1432"/>
    </location>
</feature>
<proteinExistence type="predicted"/>
<feature type="domain" description="Carrier" evidence="9">
    <location>
        <begin position="1933"/>
        <end position="2008"/>
    </location>
</feature>
<dbReference type="InterPro" id="IPR001031">
    <property type="entry name" value="Thioesterase"/>
</dbReference>
<dbReference type="InterPro" id="IPR014043">
    <property type="entry name" value="Acyl_transferase_dom"/>
</dbReference>
<dbReference type="InterPro" id="IPR029058">
    <property type="entry name" value="AB_hydrolase_fold"/>
</dbReference>
<evidence type="ECO:0000256" key="5">
    <source>
        <dbReference type="ARBA" id="ARBA00023194"/>
    </source>
</evidence>
<evidence type="ECO:0000313" key="11">
    <source>
        <dbReference type="EMBL" id="MDT0446467.1"/>
    </source>
</evidence>
<evidence type="ECO:0000256" key="4">
    <source>
        <dbReference type="ARBA" id="ARBA00022679"/>
    </source>
</evidence>
<keyword evidence="2" id="KW-0596">Phosphopantetheine</keyword>
<dbReference type="PROSITE" id="PS50075">
    <property type="entry name" value="CARRIER"/>
    <property type="match status" value="2"/>
</dbReference>
<evidence type="ECO:0000259" key="9">
    <source>
        <dbReference type="PROSITE" id="PS50075"/>
    </source>
</evidence>
<dbReference type="Pfam" id="PF00109">
    <property type="entry name" value="ketoacyl-synt"/>
    <property type="match status" value="2"/>
</dbReference>
<dbReference type="InterPro" id="IPR014030">
    <property type="entry name" value="Ketoacyl_synth_N"/>
</dbReference>
<dbReference type="InterPro" id="IPR036736">
    <property type="entry name" value="ACP-like_sf"/>
</dbReference>
<evidence type="ECO:0000256" key="8">
    <source>
        <dbReference type="SAM" id="MobiDB-lite"/>
    </source>
</evidence>
<dbReference type="RefSeq" id="WP_311620617.1">
    <property type="nucleotide sequence ID" value="NZ_JAVREV010000019.1"/>
</dbReference>